<dbReference type="AlphaFoldDB" id="A0A8S1MP89"/>
<dbReference type="Pfam" id="PF08433">
    <property type="entry name" value="KTI12"/>
    <property type="match status" value="1"/>
</dbReference>
<dbReference type="PANTHER" id="PTHR12435">
    <property type="match status" value="1"/>
</dbReference>
<gene>
    <name evidence="4" type="ORF">PPRIM_AZ9-3.1.T0630163</name>
</gene>
<dbReference type="FunFam" id="3.40.50.300:FF:002898">
    <property type="entry name" value="Protein CBG21524"/>
    <property type="match status" value="1"/>
</dbReference>
<dbReference type="InterPro" id="IPR013641">
    <property type="entry name" value="KTI12/PSTK"/>
</dbReference>
<evidence type="ECO:0000313" key="4">
    <source>
        <dbReference type="EMBL" id="CAD8080241.1"/>
    </source>
</evidence>
<dbReference type="GO" id="GO:0005524">
    <property type="term" value="F:ATP binding"/>
    <property type="evidence" value="ECO:0007669"/>
    <property type="project" value="UniProtKB-KW"/>
</dbReference>
<proteinExistence type="inferred from homology"/>
<keyword evidence="2" id="KW-0067">ATP-binding</keyword>
<protein>
    <submittedName>
        <fullName evidence="4">Uncharacterized protein</fullName>
    </submittedName>
</protein>
<sequence>MPLLLICGPPASGKTQRALEIQKFVKEKLNKDSIIINEENLHLLKDDAYKDNTSEKMTRGFLKSNVEKYIQAGQLVIFDSINYIKGYRYELYCLARAAKITNCLLYLNVPLEICQKNNQMRDNKFNDNLLIDLYKRMEVPKQKDRWECPYFEVRFQEKTPIEEMIEVLFFAEKTAKDPVATKKEQQNDGNFVHEQEKRVQEILDQILNKQIECIQIGNGSIKFQGTKSSLILKRALSIIELKKLRLEFLNMLRITPVKTLEQTNEAFINFIQAQIERLGQ</sequence>
<dbReference type="EMBL" id="CAJJDM010000064">
    <property type="protein sequence ID" value="CAD8080241.1"/>
    <property type="molecule type" value="Genomic_DNA"/>
</dbReference>
<dbReference type="Proteomes" id="UP000688137">
    <property type="component" value="Unassembled WGS sequence"/>
</dbReference>
<evidence type="ECO:0000256" key="2">
    <source>
        <dbReference type="ARBA" id="ARBA00022840"/>
    </source>
</evidence>
<organism evidence="4 5">
    <name type="scientific">Paramecium primaurelia</name>
    <dbReference type="NCBI Taxonomy" id="5886"/>
    <lineage>
        <taxon>Eukaryota</taxon>
        <taxon>Sar</taxon>
        <taxon>Alveolata</taxon>
        <taxon>Ciliophora</taxon>
        <taxon>Intramacronucleata</taxon>
        <taxon>Oligohymenophorea</taxon>
        <taxon>Peniculida</taxon>
        <taxon>Parameciidae</taxon>
        <taxon>Paramecium</taxon>
    </lineage>
</organism>
<dbReference type="OMA" id="ELWCIAC"/>
<keyword evidence="1" id="KW-0547">Nucleotide-binding</keyword>
<keyword evidence="5" id="KW-1185">Reference proteome</keyword>
<name>A0A8S1MP89_PARPR</name>
<reference evidence="4" key="1">
    <citation type="submission" date="2021-01" db="EMBL/GenBank/DDBJ databases">
        <authorList>
            <consortium name="Genoscope - CEA"/>
            <person name="William W."/>
        </authorList>
    </citation>
    <scope>NUCLEOTIDE SEQUENCE</scope>
</reference>
<accession>A0A8S1MP89</accession>
<evidence type="ECO:0000313" key="5">
    <source>
        <dbReference type="Proteomes" id="UP000688137"/>
    </source>
</evidence>
<evidence type="ECO:0000256" key="1">
    <source>
        <dbReference type="ARBA" id="ARBA00022741"/>
    </source>
</evidence>
<evidence type="ECO:0000256" key="3">
    <source>
        <dbReference type="ARBA" id="ARBA00025768"/>
    </source>
</evidence>
<comment type="similarity">
    <text evidence="3">Belongs to the KTI12 family.</text>
</comment>
<comment type="caution">
    <text evidence="4">The sequence shown here is derived from an EMBL/GenBank/DDBJ whole genome shotgun (WGS) entry which is preliminary data.</text>
</comment>